<reference evidence="1" key="1">
    <citation type="submission" date="2021-01" db="EMBL/GenBank/DDBJ databases">
        <title>Whole genome shotgun sequence of Virgisporangium aliadipatigenens NBRC 105644.</title>
        <authorList>
            <person name="Komaki H."/>
            <person name="Tamura T."/>
        </authorList>
    </citation>
    <scope>NUCLEOTIDE SEQUENCE</scope>
    <source>
        <strain evidence="1">NBRC 105644</strain>
    </source>
</reference>
<dbReference type="RefSeq" id="WP_203902486.1">
    <property type="nucleotide sequence ID" value="NZ_BOPF01000024.1"/>
</dbReference>
<sequence>MAEDETYVDTLSLLEFHRHMRARLDEAESALTALTTDPGAQPPALGDFHDAKETGARHRTLHDEYVRRLRRLVNALTAVQTATGLFVQDYRTAEQLNSMGAAQVSDAMRPVGEALYGGRRDA</sequence>
<dbReference type="EMBL" id="BOPF01000024">
    <property type="protein sequence ID" value="GIJ49009.1"/>
    <property type="molecule type" value="Genomic_DNA"/>
</dbReference>
<evidence type="ECO:0000313" key="1">
    <source>
        <dbReference type="EMBL" id="GIJ49009.1"/>
    </source>
</evidence>
<organism evidence="1 2">
    <name type="scientific">Virgisporangium aliadipatigenens</name>
    <dbReference type="NCBI Taxonomy" id="741659"/>
    <lineage>
        <taxon>Bacteria</taxon>
        <taxon>Bacillati</taxon>
        <taxon>Actinomycetota</taxon>
        <taxon>Actinomycetes</taxon>
        <taxon>Micromonosporales</taxon>
        <taxon>Micromonosporaceae</taxon>
        <taxon>Virgisporangium</taxon>
    </lineage>
</organism>
<gene>
    <name evidence="1" type="ORF">Val02_58950</name>
</gene>
<keyword evidence="2" id="KW-1185">Reference proteome</keyword>
<protein>
    <submittedName>
        <fullName evidence="1">Uncharacterized protein</fullName>
    </submittedName>
</protein>
<comment type="caution">
    <text evidence="1">The sequence shown here is derived from an EMBL/GenBank/DDBJ whole genome shotgun (WGS) entry which is preliminary data.</text>
</comment>
<dbReference type="AlphaFoldDB" id="A0A8J3YNU4"/>
<dbReference type="Proteomes" id="UP000619260">
    <property type="component" value="Unassembled WGS sequence"/>
</dbReference>
<proteinExistence type="predicted"/>
<accession>A0A8J3YNU4</accession>
<name>A0A8J3YNU4_9ACTN</name>
<evidence type="ECO:0000313" key="2">
    <source>
        <dbReference type="Proteomes" id="UP000619260"/>
    </source>
</evidence>